<protein>
    <submittedName>
        <fullName evidence="2">Uncharacterized protein</fullName>
    </submittedName>
</protein>
<comment type="caution">
    <text evidence="2">The sequence shown here is derived from an EMBL/GenBank/DDBJ whole genome shotgun (WGS) entry which is preliminary data.</text>
</comment>
<feature type="region of interest" description="Disordered" evidence="1">
    <location>
        <begin position="101"/>
        <end position="173"/>
    </location>
</feature>
<dbReference type="Proteomes" id="UP000266841">
    <property type="component" value="Unassembled WGS sequence"/>
</dbReference>
<proteinExistence type="predicted"/>
<feature type="compositionally biased region" description="Low complexity" evidence="1">
    <location>
        <begin position="101"/>
        <end position="113"/>
    </location>
</feature>
<dbReference type="EMBL" id="AGNL01034828">
    <property type="protein sequence ID" value="EJK55045.1"/>
    <property type="molecule type" value="Genomic_DNA"/>
</dbReference>
<accession>K0RPJ8</accession>
<feature type="region of interest" description="Disordered" evidence="1">
    <location>
        <begin position="1"/>
        <end position="89"/>
    </location>
</feature>
<reference evidence="2 3" key="1">
    <citation type="journal article" date="2012" name="Genome Biol.">
        <title>Genome and low-iron response of an oceanic diatom adapted to chronic iron limitation.</title>
        <authorList>
            <person name="Lommer M."/>
            <person name="Specht M."/>
            <person name="Roy A.S."/>
            <person name="Kraemer L."/>
            <person name="Andreson R."/>
            <person name="Gutowska M.A."/>
            <person name="Wolf J."/>
            <person name="Bergner S.V."/>
            <person name="Schilhabel M.B."/>
            <person name="Klostermeier U.C."/>
            <person name="Beiko R.G."/>
            <person name="Rosenstiel P."/>
            <person name="Hippler M."/>
            <person name="Laroche J."/>
        </authorList>
    </citation>
    <scope>NUCLEOTIDE SEQUENCE [LARGE SCALE GENOMIC DNA]</scope>
    <source>
        <strain evidence="2 3">CCMP1005</strain>
    </source>
</reference>
<sequence>MGRQGGGTLDNQPAATRERHATVAVEASSRHAASLSRPQGRPARSGPAGAPPEGFDVTWLVDADGQPSNKNRAASSKKKKEASQETASWFSHADAPVALASVPAAPTSSSARGASDRASHARSSAPAPSWYRSSVARVEPRSMPRPDKEIIDLSRDSGDKNEKPAAKPAEEIA</sequence>
<name>K0RPJ8_THAOC</name>
<keyword evidence="3" id="KW-1185">Reference proteome</keyword>
<evidence type="ECO:0000313" key="2">
    <source>
        <dbReference type="EMBL" id="EJK55045.1"/>
    </source>
</evidence>
<dbReference type="AlphaFoldDB" id="K0RPJ8"/>
<feature type="compositionally biased region" description="Low complexity" evidence="1">
    <location>
        <begin position="36"/>
        <end position="52"/>
    </location>
</feature>
<gene>
    <name evidence="2" type="ORF">THAOC_25265</name>
</gene>
<evidence type="ECO:0000313" key="3">
    <source>
        <dbReference type="Proteomes" id="UP000266841"/>
    </source>
</evidence>
<organism evidence="2 3">
    <name type="scientific">Thalassiosira oceanica</name>
    <name type="common">Marine diatom</name>
    <dbReference type="NCBI Taxonomy" id="159749"/>
    <lineage>
        <taxon>Eukaryota</taxon>
        <taxon>Sar</taxon>
        <taxon>Stramenopiles</taxon>
        <taxon>Ochrophyta</taxon>
        <taxon>Bacillariophyta</taxon>
        <taxon>Coscinodiscophyceae</taxon>
        <taxon>Thalassiosirophycidae</taxon>
        <taxon>Thalassiosirales</taxon>
        <taxon>Thalassiosiraceae</taxon>
        <taxon>Thalassiosira</taxon>
    </lineage>
</organism>
<feature type="compositionally biased region" description="Basic and acidic residues" evidence="1">
    <location>
        <begin position="138"/>
        <end position="173"/>
    </location>
</feature>
<evidence type="ECO:0000256" key="1">
    <source>
        <dbReference type="SAM" id="MobiDB-lite"/>
    </source>
</evidence>